<organism evidence="9 10">
    <name type="scientific">Ruminococcus gauvreauii</name>
    <dbReference type="NCBI Taxonomy" id="438033"/>
    <lineage>
        <taxon>Bacteria</taxon>
        <taxon>Bacillati</taxon>
        <taxon>Bacillota</taxon>
        <taxon>Clostridia</taxon>
        <taxon>Eubacteriales</taxon>
        <taxon>Oscillospiraceae</taxon>
        <taxon>Ruminococcus</taxon>
    </lineage>
</organism>
<dbReference type="InterPro" id="IPR004776">
    <property type="entry name" value="Mem_transp_PIN-like"/>
</dbReference>
<feature type="transmembrane region" description="Helical" evidence="8">
    <location>
        <begin position="160"/>
        <end position="182"/>
    </location>
</feature>
<reference evidence="9" key="1">
    <citation type="journal article" date="2022" name="Cell">
        <title>Design, construction, and in vivo augmentation of a complex gut microbiome.</title>
        <authorList>
            <person name="Cheng A.G."/>
            <person name="Ho P.Y."/>
            <person name="Aranda-Diaz A."/>
            <person name="Jain S."/>
            <person name="Yu F.B."/>
            <person name="Meng X."/>
            <person name="Wang M."/>
            <person name="Iakiviak M."/>
            <person name="Nagashima K."/>
            <person name="Zhao A."/>
            <person name="Murugkar P."/>
            <person name="Patil A."/>
            <person name="Atabakhsh K."/>
            <person name="Weakley A."/>
            <person name="Yan J."/>
            <person name="Brumbaugh A.R."/>
            <person name="Higginbottom S."/>
            <person name="Dimas A."/>
            <person name="Shiver A.L."/>
            <person name="Deutschbauer A."/>
            <person name="Neff N."/>
            <person name="Sonnenburg J.L."/>
            <person name="Huang K.C."/>
            <person name="Fischbach M.A."/>
        </authorList>
    </citation>
    <scope>NUCLEOTIDE SEQUENCE</scope>
    <source>
        <strain evidence="9">DSM 19829</strain>
    </source>
</reference>
<comment type="similarity">
    <text evidence="2">Belongs to the auxin efflux carrier (TC 2.A.69) family.</text>
</comment>
<dbReference type="Pfam" id="PF03547">
    <property type="entry name" value="Mem_trans"/>
    <property type="match status" value="1"/>
</dbReference>
<dbReference type="RefSeq" id="WP_049898391.1">
    <property type="nucleotide sequence ID" value="NZ_CABLBR010000034.1"/>
</dbReference>
<keyword evidence="5 8" id="KW-0812">Transmembrane</keyword>
<dbReference type="Gene3D" id="1.20.1530.20">
    <property type="match status" value="1"/>
</dbReference>
<gene>
    <name evidence="9" type="ORF">NQ502_04940</name>
</gene>
<evidence type="ECO:0000256" key="5">
    <source>
        <dbReference type="ARBA" id="ARBA00022692"/>
    </source>
</evidence>
<keyword evidence="7 8" id="KW-0472">Membrane</keyword>
<keyword evidence="6 8" id="KW-1133">Transmembrane helix</keyword>
<evidence type="ECO:0000256" key="1">
    <source>
        <dbReference type="ARBA" id="ARBA00004651"/>
    </source>
</evidence>
<name>A0ABY5VJL1_9FIRM</name>
<feature type="transmembrane region" description="Helical" evidence="8">
    <location>
        <begin position="226"/>
        <end position="250"/>
    </location>
</feature>
<sequence>MNHLIISFTVVFPLFLYMLTGFIIRRLGILDTKTFGSLNSMIFKVFIPVMLFINIYESDFTSSLDIPLLLYALLAVIAFYLLLCTIVPKFVRTRPDASVMIQGIYRSNLVLFGITVGTNIYPNRDIGVIAALSAFVVPLYNILSVILFESFRGQKASFRRALKGIVTNPLVIGGVLGILFSLSGVKIPSVFENTLVQMGEMASPFALICLGGMLSFRSMRHHRKKLGVVIAGRLFIVPVIGLAVGILLGYRDVELVGLLAVFASPTAVASGPMAQAMGGNGQLAGEIIATTSAGCIVSIFLLILFLRGFGYVG</sequence>
<protein>
    <submittedName>
        <fullName evidence="9">AEC family transporter</fullName>
    </submittedName>
</protein>
<accession>A0ABY5VJL1</accession>
<evidence type="ECO:0000256" key="2">
    <source>
        <dbReference type="ARBA" id="ARBA00010145"/>
    </source>
</evidence>
<evidence type="ECO:0000256" key="8">
    <source>
        <dbReference type="SAM" id="Phobius"/>
    </source>
</evidence>
<keyword evidence="3" id="KW-0813">Transport</keyword>
<dbReference type="PANTHER" id="PTHR36838:SF4">
    <property type="entry name" value="AUXIN EFFLUX CARRIER FAMILY PROTEIN"/>
    <property type="match status" value="1"/>
</dbReference>
<dbReference type="PANTHER" id="PTHR36838">
    <property type="entry name" value="AUXIN EFFLUX CARRIER FAMILY PROTEIN"/>
    <property type="match status" value="1"/>
</dbReference>
<feature type="transmembrane region" description="Helical" evidence="8">
    <location>
        <begin position="127"/>
        <end position="148"/>
    </location>
</feature>
<dbReference type="InterPro" id="IPR038770">
    <property type="entry name" value="Na+/solute_symporter_sf"/>
</dbReference>
<proteinExistence type="inferred from homology"/>
<dbReference type="EMBL" id="CP102290">
    <property type="protein sequence ID" value="UWP60401.1"/>
    <property type="molecule type" value="Genomic_DNA"/>
</dbReference>
<evidence type="ECO:0000313" key="10">
    <source>
        <dbReference type="Proteomes" id="UP001060164"/>
    </source>
</evidence>
<feature type="transmembrane region" description="Helical" evidence="8">
    <location>
        <begin position="103"/>
        <end position="121"/>
    </location>
</feature>
<evidence type="ECO:0000313" key="9">
    <source>
        <dbReference type="EMBL" id="UWP60401.1"/>
    </source>
</evidence>
<evidence type="ECO:0000256" key="7">
    <source>
        <dbReference type="ARBA" id="ARBA00023136"/>
    </source>
</evidence>
<evidence type="ECO:0000256" key="6">
    <source>
        <dbReference type="ARBA" id="ARBA00022989"/>
    </source>
</evidence>
<evidence type="ECO:0000256" key="4">
    <source>
        <dbReference type="ARBA" id="ARBA00022475"/>
    </source>
</evidence>
<keyword evidence="10" id="KW-1185">Reference proteome</keyword>
<evidence type="ECO:0000256" key="3">
    <source>
        <dbReference type="ARBA" id="ARBA00022448"/>
    </source>
</evidence>
<feature type="transmembrane region" description="Helical" evidence="8">
    <location>
        <begin position="68"/>
        <end position="91"/>
    </location>
</feature>
<comment type="subcellular location">
    <subcellularLocation>
        <location evidence="1">Cell membrane</location>
        <topology evidence="1">Multi-pass membrane protein</topology>
    </subcellularLocation>
</comment>
<dbReference type="Proteomes" id="UP001060164">
    <property type="component" value="Chromosome"/>
</dbReference>
<feature type="transmembrane region" description="Helical" evidence="8">
    <location>
        <begin position="6"/>
        <end position="24"/>
    </location>
</feature>
<feature type="transmembrane region" description="Helical" evidence="8">
    <location>
        <begin position="287"/>
        <end position="306"/>
    </location>
</feature>
<feature type="transmembrane region" description="Helical" evidence="8">
    <location>
        <begin position="36"/>
        <end position="56"/>
    </location>
</feature>
<keyword evidence="4" id="KW-1003">Cell membrane</keyword>
<feature type="transmembrane region" description="Helical" evidence="8">
    <location>
        <begin position="256"/>
        <end position="275"/>
    </location>
</feature>